<evidence type="ECO:0000259" key="2">
    <source>
        <dbReference type="Pfam" id="PF00171"/>
    </source>
</evidence>
<dbReference type="InterPro" id="IPR016161">
    <property type="entry name" value="Ald_DH/histidinol_DH"/>
</dbReference>
<evidence type="ECO:0000256" key="1">
    <source>
        <dbReference type="ARBA" id="ARBA00023002"/>
    </source>
</evidence>
<feature type="non-terminal residue" evidence="3">
    <location>
        <position position="76"/>
    </location>
</feature>
<protein>
    <submittedName>
        <fullName evidence="3">Aldehyde dehydrogenase EutE</fullName>
    </submittedName>
</protein>
<reference evidence="3" key="1">
    <citation type="submission" date="2020-10" db="EMBL/GenBank/DDBJ databases">
        <authorList>
            <person name="Gilroy R."/>
        </authorList>
    </citation>
    <scope>NUCLEOTIDE SEQUENCE</scope>
    <source>
        <strain evidence="3">ChiSjej5B23-6657</strain>
    </source>
</reference>
<dbReference type="EMBL" id="DVHM01000175">
    <property type="protein sequence ID" value="HIR71617.1"/>
    <property type="molecule type" value="Genomic_DNA"/>
</dbReference>
<dbReference type="Proteomes" id="UP000823912">
    <property type="component" value="Unassembled WGS sequence"/>
</dbReference>
<evidence type="ECO:0000313" key="4">
    <source>
        <dbReference type="Proteomes" id="UP000823912"/>
    </source>
</evidence>
<proteinExistence type="predicted"/>
<reference evidence="3" key="2">
    <citation type="journal article" date="2021" name="PeerJ">
        <title>Extensive microbial diversity within the chicken gut microbiome revealed by metagenomics and culture.</title>
        <authorList>
            <person name="Gilroy R."/>
            <person name="Ravi A."/>
            <person name="Getino M."/>
            <person name="Pursley I."/>
            <person name="Horton D.L."/>
            <person name="Alikhan N.F."/>
            <person name="Baker D."/>
            <person name="Gharbi K."/>
            <person name="Hall N."/>
            <person name="Watson M."/>
            <person name="Adriaenssens E.M."/>
            <person name="Foster-Nyarko E."/>
            <person name="Jarju S."/>
            <person name="Secka A."/>
            <person name="Antonio M."/>
            <person name="Oren A."/>
            <person name="Chaudhuri R.R."/>
            <person name="La Ragione R."/>
            <person name="Hildebrand F."/>
            <person name="Pallen M.J."/>
        </authorList>
    </citation>
    <scope>NUCLEOTIDE SEQUENCE</scope>
    <source>
        <strain evidence="3">ChiSjej5B23-6657</strain>
    </source>
</reference>
<organism evidence="3 4">
    <name type="scientific">Candidatus Pullilachnospira gallistercoris</name>
    <dbReference type="NCBI Taxonomy" id="2840911"/>
    <lineage>
        <taxon>Bacteria</taxon>
        <taxon>Bacillati</taxon>
        <taxon>Bacillota</taxon>
        <taxon>Clostridia</taxon>
        <taxon>Lachnospirales</taxon>
        <taxon>Lachnospiraceae</taxon>
        <taxon>Lachnospiraceae incertae sedis</taxon>
        <taxon>Candidatus Pullilachnospira</taxon>
    </lineage>
</organism>
<dbReference type="Pfam" id="PF00171">
    <property type="entry name" value="Aldedh"/>
    <property type="match status" value="1"/>
</dbReference>
<dbReference type="InterPro" id="IPR016162">
    <property type="entry name" value="Ald_DH_N"/>
</dbReference>
<feature type="domain" description="Aldehyde dehydrogenase" evidence="2">
    <location>
        <begin position="33"/>
        <end position="76"/>
    </location>
</feature>
<dbReference type="InterPro" id="IPR015590">
    <property type="entry name" value="Aldehyde_DH_dom"/>
</dbReference>
<comment type="caution">
    <text evidence="3">The sequence shown here is derived from an EMBL/GenBank/DDBJ whole genome shotgun (WGS) entry which is preliminary data.</text>
</comment>
<dbReference type="AlphaFoldDB" id="A0A9D1EAY8"/>
<sequence length="76" mass="8596">MEMTENQIKSIVEEVMAKMQLSGSTSGMHGVFSDMDTAIAKAKEAQKIVRVMSMDQREKIISKMREKIRENAETMA</sequence>
<gene>
    <name evidence="3" type="ORF">IAA55_10090</name>
</gene>
<dbReference type="GO" id="GO:0016491">
    <property type="term" value="F:oxidoreductase activity"/>
    <property type="evidence" value="ECO:0007669"/>
    <property type="project" value="UniProtKB-KW"/>
</dbReference>
<name>A0A9D1EAY8_9FIRM</name>
<evidence type="ECO:0000313" key="3">
    <source>
        <dbReference type="EMBL" id="HIR71617.1"/>
    </source>
</evidence>
<accession>A0A9D1EAY8</accession>
<dbReference type="Gene3D" id="3.40.605.10">
    <property type="entry name" value="Aldehyde Dehydrogenase, Chain A, domain 1"/>
    <property type="match status" value="1"/>
</dbReference>
<dbReference type="SUPFAM" id="SSF53720">
    <property type="entry name" value="ALDH-like"/>
    <property type="match status" value="1"/>
</dbReference>
<keyword evidence="1" id="KW-0560">Oxidoreductase</keyword>